<feature type="region of interest" description="Disordered" evidence="1">
    <location>
        <begin position="72"/>
        <end position="101"/>
    </location>
</feature>
<protein>
    <submittedName>
        <fullName evidence="3">Uncharacterized protein</fullName>
    </submittedName>
</protein>
<accession>I0EK53</accession>
<keyword evidence="2" id="KW-0812">Transmembrane</keyword>
<dbReference type="STRING" id="182217.HCW_00115"/>
<dbReference type="HOGENOM" id="CLU_2023504_0_0_7"/>
<keyword evidence="4" id="KW-1185">Reference proteome</keyword>
<sequence length="122" mass="14307">MQPIWKFLIPQLTFKNIVIAILFIAVIVLSICFFIFYKNALIERETCKIGVDLQNEALKKQELDVKTYNKEHSKTEQQIAKKYSKAQKDKQVEKATKDATPTDKELKKVENLIETFKKEEKK</sequence>
<proteinExistence type="predicted"/>
<evidence type="ECO:0000313" key="4">
    <source>
        <dbReference type="Proteomes" id="UP000005010"/>
    </source>
</evidence>
<feature type="transmembrane region" description="Helical" evidence="2">
    <location>
        <begin position="12"/>
        <end position="37"/>
    </location>
</feature>
<feature type="compositionally biased region" description="Basic and acidic residues" evidence="1">
    <location>
        <begin position="86"/>
        <end position="101"/>
    </location>
</feature>
<organism evidence="3 4">
    <name type="scientific">Helicobacter cetorum (strain ATCC BAA-429 / MIT 00-7128)</name>
    <dbReference type="NCBI Taxonomy" id="182217"/>
    <lineage>
        <taxon>Bacteria</taxon>
        <taxon>Pseudomonadati</taxon>
        <taxon>Campylobacterota</taxon>
        <taxon>Epsilonproteobacteria</taxon>
        <taxon>Campylobacterales</taxon>
        <taxon>Helicobacteraceae</taxon>
        <taxon>Helicobacter</taxon>
    </lineage>
</organism>
<dbReference type="PATRIC" id="fig|182217.3.peg.25"/>
<gene>
    <name evidence="3" type="ordered locus">HCW_00115</name>
</gene>
<evidence type="ECO:0000256" key="2">
    <source>
        <dbReference type="SAM" id="Phobius"/>
    </source>
</evidence>
<evidence type="ECO:0000313" key="3">
    <source>
        <dbReference type="EMBL" id="AFI03322.1"/>
    </source>
</evidence>
<dbReference type="AlphaFoldDB" id="I0EK53"/>
<dbReference type="RefSeq" id="WP_014660198.1">
    <property type="nucleotide sequence ID" value="NC_017737.1"/>
</dbReference>
<evidence type="ECO:0000256" key="1">
    <source>
        <dbReference type="SAM" id="MobiDB-lite"/>
    </source>
</evidence>
<dbReference type="Proteomes" id="UP000005010">
    <property type="component" value="Chromosome"/>
</dbReference>
<keyword evidence="2" id="KW-1133">Transmembrane helix</keyword>
<dbReference type="KEGG" id="hce:HCW_00115"/>
<name>I0EK53_HELC0</name>
<keyword evidence="2" id="KW-0472">Membrane</keyword>
<reference evidence="4" key="1">
    <citation type="submission" date="2012-04" db="EMBL/GenBank/DDBJ databases">
        <title>Complete genome sequence of Helicobacter cetorum strain MIT 00-7128.</title>
        <authorList>
            <person name="Kersulyte D."/>
            <person name="Berg D.E."/>
        </authorList>
    </citation>
    <scope>NUCLEOTIDE SEQUENCE [LARGE SCALE GENOMIC DNA]</scope>
    <source>
        <strain evidence="4">MIT 00-7128</strain>
    </source>
</reference>
<dbReference type="EMBL" id="CP003479">
    <property type="protein sequence ID" value="AFI03322.1"/>
    <property type="molecule type" value="Genomic_DNA"/>
</dbReference>